<dbReference type="Gene3D" id="1.20.1270.10">
    <property type="match status" value="1"/>
</dbReference>
<feature type="modified residue" description="Phosphothreonine; by autocatalysis" evidence="8">
    <location>
        <position position="197"/>
    </location>
</feature>
<dbReference type="InterPro" id="IPR029048">
    <property type="entry name" value="HSP70_C_sf"/>
</dbReference>
<comment type="induction">
    <text evidence="8">By stress conditions e.g. heat shock.</text>
</comment>
<evidence type="ECO:0000256" key="3">
    <source>
        <dbReference type="ARBA" id="ARBA00022553"/>
    </source>
</evidence>
<dbReference type="InterPro" id="IPR018181">
    <property type="entry name" value="Heat_shock_70_CS"/>
</dbReference>
<dbReference type="FunFam" id="3.90.640.10:FF:000003">
    <property type="entry name" value="Molecular chaperone DnaK"/>
    <property type="match status" value="1"/>
</dbReference>
<dbReference type="NCBIfam" id="TIGR02350">
    <property type="entry name" value="prok_dnaK"/>
    <property type="match status" value="1"/>
</dbReference>
<keyword evidence="10" id="KW-0175">Coiled coil</keyword>
<dbReference type="SUPFAM" id="SSF53067">
    <property type="entry name" value="Actin-like ATPase domain"/>
    <property type="match status" value="2"/>
</dbReference>
<dbReference type="Pfam" id="PF00012">
    <property type="entry name" value="HSP70"/>
    <property type="match status" value="1"/>
</dbReference>
<dbReference type="EMBL" id="SMZO01000011">
    <property type="protein sequence ID" value="TDL89333.1"/>
    <property type="molecule type" value="Genomic_DNA"/>
</dbReference>
<dbReference type="Gene3D" id="3.30.420.40">
    <property type="match status" value="2"/>
</dbReference>
<proteinExistence type="evidence at transcript level"/>
<keyword evidence="4 8" id="KW-0547">Nucleotide-binding</keyword>
<dbReference type="PROSITE" id="PS01036">
    <property type="entry name" value="HSP70_3"/>
    <property type="match status" value="1"/>
</dbReference>
<dbReference type="FunFam" id="3.30.420.40:FF:000004">
    <property type="entry name" value="Molecular chaperone DnaK"/>
    <property type="match status" value="1"/>
</dbReference>
<dbReference type="FunFam" id="1.20.1270.10:FF:000001">
    <property type="entry name" value="Molecular chaperone DnaK"/>
    <property type="match status" value="1"/>
</dbReference>
<dbReference type="SUPFAM" id="SSF100920">
    <property type="entry name" value="Heat shock protein 70kD (HSP70), peptide-binding domain"/>
    <property type="match status" value="1"/>
</dbReference>
<dbReference type="HAMAP" id="MF_00332">
    <property type="entry name" value="DnaK"/>
    <property type="match status" value="1"/>
</dbReference>
<evidence type="ECO:0000256" key="11">
    <source>
        <dbReference type="SAM" id="MobiDB-lite"/>
    </source>
</evidence>
<accession>A0A4R6B3T9</accession>
<dbReference type="PROSITE" id="PS00329">
    <property type="entry name" value="HSP70_2"/>
    <property type="match status" value="1"/>
</dbReference>
<dbReference type="GO" id="GO:0051082">
    <property type="term" value="F:unfolded protein binding"/>
    <property type="evidence" value="ECO:0007669"/>
    <property type="project" value="InterPro"/>
</dbReference>
<keyword evidence="6 8" id="KW-0346">Stress response</keyword>
<evidence type="ECO:0000256" key="5">
    <source>
        <dbReference type="ARBA" id="ARBA00022840"/>
    </source>
</evidence>
<dbReference type="InterPro" id="IPR012725">
    <property type="entry name" value="Chaperone_DnaK"/>
</dbReference>
<comment type="similarity">
    <text evidence="1 8 9">Belongs to the heat shock protein 70 family.</text>
</comment>
<dbReference type="InterPro" id="IPR013126">
    <property type="entry name" value="Hsp_70_fam"/>
</dbReference>
<reference evidence="12 13" key="1">
    <citation type="submission" date="2019-03" db="EMBL/GenBank/DDBJ databases">
        <title>Rhodobacteraceae bacterium SM1902, a new member of the family Rhodobacteraceae isolated from Yantai.</title>
        <authorList>
            <person name="Sun Y."/>
        </authorList>
    </citation>
    <scope>NUCLEOTIDE SEQUENCE [LARGE SCALE GENOMIC DNA]</scope>
    <source>
        <strain evidence="12 13">SM1902</strain>
    </source>
</reference>
<keyword evidence="5 8" id="KW-0067">ATP-binding</keyword>
<evidence type="ECO:0000256" key="7">
    <source>
        <dbReference type="ARBA" id="ARBA00023186"/>
    </source>
</evidence>
<dbReference type="AlphaFoldDB" id="A0A4R6B3T9"/>
<evidence type="ECO:0000256" key="2">
    <source>
        <dbReference type="ARBA" id="ARBA00014415"/>
    </source>
</evidence>
<dbReference type="InterPro" id="IPR043129">
    <property type="entry name" value="ATPase_NBD"/>
</dbReference>
<dbReference type="PRINTS" id="PR00301">
    <property type="entry name" value="HEATSHOCK70"/>
</dbReference>
<dbReference type="InterPro" id="IPR029047">
    <property type="entry name" value="HSP70_peptide-bd_sf"/>
</dbReference>
<feature type="compositionally biased region" description="Acidic residues" evidence="11">
    <location>
        <begin position="606"/>
        <end position="630"/>
    </location>
</feature>
<dbReference type="GO" id="GO:0005524">
    <property type="term" value="F:ATP binding"/>
    <property type="evidence" value="ECO:0007669"/>
    <property type="project" value="UniProtKB-UniRule"/>
</dbReference>
<organism evidence="12 13">
    <name type="scientific">Meridianimarinicoccus aquatilis</name>
    <dbReference type="NCBI Taxonomy" id="2552766"/>
    <lineage>
        <taxon>Bacteria</taxon>
        <taxon>Pseudomonadati</taxon>
        <taxon>Pseudomonadota</taxon>
        <taxon>Alphaproteobacteria</taxon>
        <taxon>Rhodobacterales</taxon>
        <taxon>Paracoccaceae</taxon>
        <taxon>Meridianimarinicoccus</taxon>
    </lineage>
</organism>
<evidence type="ECO:0000256" key="10">
    <source>
        <dbReference type="SAM" id="Coils"/>
    </source>
</evidence>
<evidence type="ECO:0000256" key="4">
    <source>
        <dbReference type="ARBA" id="ARBA00022741"/>
    </source>
</evidence>
<sequence length="637" mass="68479">MAKVIGIDLGTTNSCIAIMDGSQGRVIENAEGARTTPSIVAFTESERLVGQPAKRQAVTNPDNTIFAVKRLIGRRFDDADIAKDKKNLPFDVVDGGNGDAWVEARGEKYSPSQISAFILGKMKETAESYLGEDVTQAVITVPAYFNDAQRQATKDAGKIAGLEVLRIINEPTAAALAYGLDKKEARTIAVYDLGGGTFDVTILEIDDGLFEVKSTNGDTFLGGEDFDMRIVSYLAGEFKKEHGVDLTQDKMALQRLKEAAEKAKIELSSASQTEINQPFISMGPNGQPLHMVMKLTRAKLESLVGDLIKASLKPCQAALKDAGLTVNDIDEVVLVGGMTRMPRVHEEVTKFFGKEPHKGVNPDEVVALGAAIQAGVLQGDVKDVVLLDVTPLSLGIETLGGVFTRLIDRNTTIPTKKSQIFSTAEDNQSAVTIRVFQGEREMATDNKMLAQFNLEQIPPAPRGLPQIEVTFDINADGIVAVSAKDKGTGKEQNITIQASGGLSDDEIDQMVKDAEANAEADKGRKELVEAKNQAESLIHSTKKSMEEHADKVDPTTVEAIEFAMAALEEALEKEDTGKIKSGIQNVMEASMKLGEAIYKSQAEAGEGSDNDEDGPAGADEDIVDADFEDLGDNKRAS</sequence>
<evidence type="ECO:0000256" key="6">
    <source>
        <dbReference type="ARBA" id="ARBA00023016"/>
    </source>
</evidence>
<evidence type="ECO:0000256" key="9">
    <source>
        <dbReference type="RuleBase" id="RU003322"/>
    </source>
</evidence>
<keyword evidence="3 8" id="KW-0597">Phosphoprotein</keyword>
<dbReference type="SUPFAM" id="SSF100934">
    <property type="entry name" value="Heat shock protein 70kD (HSP70), C-terminal subdomain"/>
    <property type="match status" value="1"/>
</dbReference>
<dbReference type="GO" id="GO:0140662">
    <property type="term" value="F:ATP-dependent protein folding chaperone"/>
    <property type="evidence" value="ECO:0007669"/>
    <property type="project" value="InterPro"/>
</dbReference>
<dbReference type="NCBIfam" id="NF001413">
    <property type="entry name" value="PRK00290.1"/>
    <property type="match status" value="1"/>
</dbReference>
<gene>
    <name evidence="8 12" type="primary">dnaK</name>
    <name evidence="12" type="ORF">E2L05_06700</name>
</gene>
<dbReference type="PANTHER" id="PTHR19375">
    <property type="entry name" value="HEAT SHOCK PROTEIN 70KDA"/>
    <property type="match status" value="1"/>
</dbReference>
<feature type="region of interest" description="Disordered" evidence="11">
    <location>
        <begin position="597"/>
        <end position="637"/>
    </location>
</feature>
<name>A0A4R6B3T9_9RHOB</name>
<keyword evidence="7 8" id="KW-0143">Chaperone</keyword>
<evidence type="ECO:0000256" key="1">
    <source>
        <dbReference type="ARBA" id="ARBA00007381"/>
    </source>
</evidence>
<evidence type="ECO:0000256" key="8">
    <source>
        <dbReference type="HAMAP-Rule" id="MF_00332"/>
    </source>
</evidence>
<dbReference type="Proteomes" id="UP000294562">
    <property type="component" value="Unassembled WGS sequence"/>
</dbReference>
<dbReference type="Gene3D" id="2.60.34.10">
    <property type="entry name" value="Substrate Binding Domain Of DNAk, Chain A, domain 1"/>
    <property type="match status" value="1"/>
</dbReference>
<evidence type="ECO:0000313" key="13">
    <source>
        <dbReference type="Proteomes" id="UP000294562"/>
    </source>
</evidence>
<feature type="coiled-coil region" evidence="10">
    <location>
        <begin position="246"/>
        <end position="273"/>
    </location>
</feature>
<dbReference type="PROSITE" id="PS00297">
    <property type="entry name" value="HSP70_1"/>
    <property type="match status" value="1"/>
</dbReference>
<protein>
    <recommendedName>
        <fullName evidence="2 8">Chaperone protein DnaK</fullName>
    </recommendedName>
    <alternativeName>
        <fullName evidence="8">HSP70</fullName>
    </alternativeName>
    <alternativeName>
        <fullName evidence="8">Heat shock 70 kDa protein</fullName>
    </alternativeName>
    <alternativeName>
        <fullName evidence="8">Heat shock protein 70</fullName>
    </alternativeName>
</protein>
<dbReference type="NCBIfam" id="NF003520">
    <property type="entry name" value="PRK05183.1"/>
    <property type="match status" value="1"/>
</dbReference>
<keyword evidence="13" id="KW-1185">Reference proteome</keyword>
<dbReference type="FunFam" id="2.60.34.10:FF:000014">
    <property type="entry name" value="Chaperone protein DnaK HSP70"/>
    <property type="match status" value="1"/>
</dbReference>
<dbReference type="OrthoDB" id="9766019at2"/>
<comment type="caution">
    <text evidence="12">The sequence shown here is derived from an EMBL/GenBank/DDBJ whole genome shotgun (WGS) entry which is preliminary data.</text>
</comment>
<dbReference type="RefSeq" id="WP_133342131.1">
    <property type="nucleotide sequence ID" value="NZ_SMZO01000011.1"/>
</dbReference>
<dbReference type="Gene3D" id="3.90.640.10">
    <property type="entry name" value="Actin, Chain A, domain 4"/>
    <property type="match status" value="1"/>
</dbReference>
<comment type="function">
    <text evidence="8">Acts as a chaperone.</text>
</comment>
<evidence type="ECO:0000313" key="12">
    <source>
        <dbReference type="EMBL" id="TDL89333.1"/>
    </source>
</evidence>